<dbReference type="Gene3D" id="3.30.70.260">
    <property type="match status" value="1"/>
</dbReference>
<keyword evidence="7" id="KW-1185">Reference proteome</keyword>
<dbReference type="FunFam" id="3.40.50.1360:FF:000001">
    <property type="entry name" value="Ribose-5-phosphate isomerase A"/>
    <property type="match status" value="1"/>
</dbReference>
<comment type="pathway">
    <text evidence="2">Carbohydrate degradation; pentose phosphate pathway; D-ribose 5-phosphate from D-ribulose 5-phosphate (non-oxidative stage): step 1/1.</text>
</comment>
<dbReference type="VEuPathDB" id="PlasmoDB:AK88_03186"/>
<dbReference type="OMA" id="ACHVQEK"/>
<comment type="similarity">
    <text evidence="3">Belongs to the ribose 5-phosphate isomerase family.</text>
</comment>
<evidence type="ECO:0000256" key="1">
    <source>
        <dbReference type="ARBA" id="ARBA00001713"/>
    </source>
</evidence>
<evidence type="ECO:0000256" key="2">
    <source>
        <dbReference type="ARBA" id="ARBA00004988"/>
    </source>
</evidence>
<dbReference type="CDD" id="cd01398">
    <property type="entry name" value="RPI_A"/>
    <property type="match status" value="1"/>
</dbReference>
<dbReference type="OrthoDB" id="1555531at2759"/>
<proteinExistence type="inferred from homology"/>
<evidence type="ECO:0000256" key="4">
    <source>
        <dbReference type="ARBA" id="ARBA00011959"/>
    </source>
</evidence>
<dbReference type="GeneID" id="24268500"/>
<dbReference type="Pfam" id="PF06026">
    <property type="entry name" value="Rib_5-P_isom_A"/>
    <property type="match status" value="1"/>
</dbReference>
<dbReference type="InterPro" id="IPR020672">
    <property type="entry name" value="Ribose5P_isomerase_typA_subgr"/>
</dbReference>
<accession>A0A0D9QJF1</accession>
<dbReference type="InterPro" id="IPR037171">
    <property type="entry name" value="NagB/RpiA_transferase-like"/>
</dbReference>
<evidence type="ECO:0000256" key="3">
    <source>
        <dbReference type="ARBA" id="ARBA00008088"/>
    </source>
</evidence>
<dbReference type="PANTHER" id="PTHR43748">
    <property type="entry name" value="RIBOSE-5-PHOSPHATE ISOMERASE 3, CHLOROPLASTIC-RELATED"/>
    <property type="match status" value="1"/>
</dbReference>
<dbReference type="PANTHER" id="PTHR43748:SF3">
    <property type="entry name" value="RIBOSE-5-PHOSPHATE ISOMERASE 3, CHLOROPLASTIC-RELATED"/>
    <property type="match status" value="1"/>
</dbReference>
<name>A0A0D9QJF1_PLAFR</name>
<gene>
    <name evidence="6" type="ORF">AK88_03186</name>
</gene>
<protein>
    <recommendedName>
        <fullName evidence="4">ribose-5-phosphate isomerase</fullName>
        <ecNumber evidence="4">5.3.1.6</ecNumber>
    </recommendedName>
</protein>
<dbReference type="GO" id="GO:0009052">
    <property type="term" value="P:pentose-phosphate shunt, non-oxidative branch"/>
    <property type="evidence" value="ECO:0007669"/>
    <property type="project" value="InterPro"/>
</dbReference>
<reference evidence="6 7" key="1">
    <citation type="submission" date="2014-03" db="EMBL/GenBank/DDBJ databases">
        <title>The Genome Sequence of Plasmodium fragile nilgiri.</title>
        <authorList>
            <consortium name="The Broad Institute Genomics Platform"/>
            <consortium name="The Broad Institute Genome Sequencing Center for Infectious Disease"/>
            <person name="Neafsey D."/>
            <person name="Duraisingh M."/>
            <person name="Young S.K."/>
            <person name="Zeng Q."/>
            <person name="Gargeya S."/>
            <person name="Abouelleil A."/>
            <person name="Alvarado L."/>
            <person name="Chapman S.B."/>
            <person name="Gainer-Dewar J."/>
            <person name="Goldberg J."/>
            <person name="Griggs A."/>
            <person name="Gujja S."/>
            <person name="Hansen M."/>
            <person name="Howarth C."/>
            <person name="Imamovic A."/>
            <person name="Larimer J."/>
            <person name="Pearson M."/>
            <person name="Poon T.W."/>
            <person name="Priest M."/>
            <person name="Roberts A."/>
            <person name="Saif S."/>
            <person name="Shea T."/>
            <person name="Sykes S."/>
            <person name="Wortman J."/>
            <person name="Nusbaum C."/>
            <person name="Birren B."/>
        </authorList>
    </citation>
    <scope>NUCLEOTIDE SEQUENCE [LARGE SCALE GENOMIC DNA]</scope>
    <source>
        <strain evidence="7">nilgiri</strain>
    </source>
</reference>
<evidence type="ECO:0000313" key="7">
    <source>
        <dbReference type="Proteomes" id="UP000054561"/>
    </source>
</evidence>
<dbReference type="InterPro" id="IPR050262">
    <property type="entry name" value="Ribose-5P_isomerase"/>
</dbReference>
<dbReference type="HAMAP" id="MF_00170">
    <property type="entry name" value="Rib_5P_isom_A"/>
    <property type="match status" value="1"/>
</dbReference>
<dbReference type="EMBL" id="KQ001679">
    <property type="protein sequence ID" value="KJP87139.1"/>
    <property type="molecule type" value="Genomic_DNA"/>
</dbReference>
<dbReference type="NCBIfam" id="NF001924">
    <property type="entry name" value="PRK00702.1"/>
    <property type="match status" value="1"/>
</dbReference>
<dbReference type="SUPFAM" id="SSF75445">
    <property type="entry name" value="D-ribose-5-phosphate isomerase (RpiA), lid domain"/>
    <property type="match status" value="1"/>
</dbReference>
<dbReference type="EC" id="5.3.1.6" evidence="4"/>
<comment type="catalytic activity">
    <reaction evidence="1">
        <text>aldehydo-D-ribose 5-phosphate = D-ribulose 5-phosphate</text>
        <dbReference type="Rhea" id="RHEA:14657"/>
        <dbReference type="ChEBI" id="CHEBI:58121"/>
        <dbReference type="ChEBI" id="CHEBI:58273"/>
        <dbReference type="EC" id="5.3.1.6"/>
    </reaction>
</comment>
<organism evidence="6 7">
    <name type="scientific">Plasmodium fragile</name>
    <dbReference type="NCBI Taxonomy" id="5857"/>
    <lineage>
        <taxon>Eukaryota</taxon>
        <taxon>Sar</taxon>
        <taxon>Alveolata</taxon>
        <taxon>Apicomplexa</taxon>
        <taxon>Aconoidasida</taxon>
        <taxon>Haemosporida</taxon>
        <taxon>Plasmodiidae</taxon>
        <taxon>Plasmodium</taxon>
        <taxon>Plasmodium (Plasmodium)</taxon>
    </lineage>
</organism>
<keyword evidence="5 6" id="KW-0413">Isomerase</keyword>
<dbReference type="Gene3D" id="3.40.50.1360">
    <property type="match status" value="1"/>
</dbReference>
<dbReference type="RefSeq" id="XP_012336230.1">
    <property type="nucleotide sequence ID" value="XM_012480807.1"/>
</dbReference>
<dbReference type="SUPFAM" id="SSF100950">
    <property type="entry name" value="NagB/RpiA/CoA transferase-like"/>
    <property type="match status" value="1"/>
</dbReference>
<dbReference type="InterPro" id="IPR004788">
    <property type="entry name" value="Ribose5P_isomerase_type_A"/>
</dbReference>
<sequence length="237" mass="26151">MDNLKRRVAYKAVDDYVQSNMTIGLGTGTTVFYVLERMEELMRNGQIKNVVCIPTSIDTEIKAKDLGIPLTTLKKNSHIDIAIDGADEIDMDLNLVKGRGGALVREKLVASSASVFIIIVDESKLCTNGLGTKGTVPIEILSFGHEKIIQNLLKIPSLQNCKYKLREKNGQVYITDNNNYIVDLYFANPIEDLLDTCHKIKMTTGVVDHGIFVNMTSVALISKHDGTVLKLDKHAGS</sequence>
<dbReference type="AlphaFoldDB" id="A0A0D9QJF1"/>
<dbReference type="NCBIfam" id="TIGR00021">
    <property type="entry name" value="rpiA"/>
    <property type="match status" value="1"/>
</dbReference>
<evidence type="ECO:0000256" key="5">
    <source>
        <dbReference type="ARBA" id="ARBA00023235"/>
    </source>
</evidence>
<dbReference type="Proteomes" id="UP000054561">
    <property type="component" value="Unassembled WGS sequence"/>
</dbReference>
<dbReference type="UniPathway" id="UPA00115">
    <property type="reaction ID" value="UER00412"/>
</dbReference>
<evidence type="ECO:0000313" key="6">
    <source>
        <dbReference type="EMBL" id="KJP87139.1"/>
    </source>
</evidence>
<dbReference type="GO" id="GO:0004751">
    <property type="term" value="F:ribose-5-phosphate isomerase activity"/>
    <property type="evidence" value="ECO:0007669"/>
    <property type="project" value="UniProtKB-EC"/>
</dbReference>